<reference evidence="10" key="1">
    <citation type="submission" date="2020-07" db="EMBL/GenBank/DDBJ databases">
        <title>Genome sequence and genetic diversity analysis of an under-domesticated orphan crop, white fonio (Digitaria exilis).</title>
        <authorList>
            <person name="Bennetzen J.L."/>
            <person name="Chen S."/>
            <person name="Ma X."/>
            <person name="Wang X."/>
            <person name="Yssel A.E.J."/>
            <person name="Chaluvadi S.R."/>
            <person name="Johnson M."/>
            <person name="Gangashetty P."/>
            <person name="Hamidou F."/>
            <person name="Sanogo M.D."/>
            <person name="Zwaenepoel A."/>
            <person name="Wallace J."/>
            <person name="Van De Peer Y."/>
            <person name="Van Deynze A."/>
        </authorList>
    </citation>
    <scope>NUCLEOTIDE SEQUENCE</scope>
    <source>
        <tissue evidence="10">Leaves</tissue>
    </source>
</reference>
<dbReference type="InterPro" id="IPR036855">
    <property type="entry name" value="Znf_CCCH_sf"/>
</dbReference>
<dbReference type="InterPro" id="IPR002110">
    <property type="entry name" value="Ankyrin_rpt"/>
</dbReference>
<feature type="compositionally biased region" description="Low complexity" evidence="8">
    <location>
        <begin position="319"/>
        <end position="332"/>
    </location>
</feature>
<dbReference type="PROSITE" id="PS50297">
    <property type="entry name" value="ANK_REP_REGION"/>
    <property type="match status" value="1"/>
</dbReference>
<dbReference type="GO" id="GO:0008270">
    <property type="term" value="F:zinc ion binding"/>
    <property type="evidence" value="ECO:0007669"/>
    <property type="project" value="UniProtKB-KW"/>
</dbReference>
<dbReference type="AlphaFoldDB" id="A0A835F1S4"/>
<dbReference type="Proteomes" id="UP000636709">
    <property type="component" value="Unassembled WGS sequence"/>
</dbReference>
<evidence type="ECO:0000256" key="1">
    <source>
        <dbReference type="ARBA" id="ARBA00022723"/>
    </source>
</evidence>
<organism evidence="10 11">
    <name type="scientific">Digitaria exilis</name>
    <dbReference type="NCBI Taxonomy" id="1010633"/>
    <lineage>
        <taxon>Eukaryota</taxon>
        <taxon>Viridiplantae</taxon>
        <taxon>Streptophyta</taxon>
        <taxon>Embryophyta</taxon>
        <taxon>Tracheophyta</taxon>
        <taxon>Spermatophyta</taxon>
        <taxon>Magnoliopsida</taxon>
        <taxon>Liliopsida</taxon>
        <taxon>Poales</taxon>
        <taxon>Poaceae</taxon>
        <taxon>PACMAD clade</taxon>
        <taxon>Panicoideae</taxon>
        <taxon>Panicodae</taxon>
        <taxon>Paniceae</taxon>
        <taxon>Anthephorinae</taxon>
        <taxon>Digitaria</taxon>
    </lineage>
</organism>
<feature type="compositionally biased region" description="Basic and acidic residues" evidence="8">
    <location>
        <begin position="144"/>
        <end position="154"/>
    </location>
</feature>
<keyword evidence="2" id="KW-0677">Repeat</keyword>
<dbReference type="PROSITE" id="PS50103">
    <property type="entry name" value="ZF_C3H1"/>
    <property type="match status" value="1"/>
</dbReference>
<dbReference type="InterPro" id="IPR057444">
    <property type="entry name" value="Znf-CCCH_AtC3H23-like"/>
</dbReference>
<evidence type="ECO:0000256" key="3">
    <source>
        <dbReference type="ARBA" id="ARBA00022771"/>
    </source>
</evidence>
<dbReference type="GO" id="GO:0003677">
    <property type="term" value="F:DNA binding"/>
    <property type="evidence" value="ECO:0007669"/>
    <property type="project" value="UniProtKB-KW"/>
</dbReference>
<keyword evidence="11" id="KW-1185">Reference proteome</keyword>
<dbReference type="PANTHER" id="PTHR14493">
    <property type="entry name" value="UNKEMPT FAMILY MEMBER"/>
    <property type="match status" value="1"/>
</dbReference>
<dbReference type="InterPro" id="IPR000571">
    <property type="entry name" value="Znf_CCCH"/>
</dbReference>
<dbReference type="EMBL" id="JACEFO010001653">
    <property type="protein sequence ID" value="KAF8725755.1"/>
    <property type="molecule type" value="Genomic_DNA"/>
</dbReference>
<evidence type="ECO:0000256" key="4">
    <source>
        <dbReference type="ARBA" id="ARBA00022833"/>
    </source>
</evidence>
<keyword evidence="3 7" id="KW-0863">Zinc-finger</keyword>
<dbReference type="Pfam" id="PF25512">
    <property type="entry name" value="zf-CCCH_AtC3H23"/>
    <property type="match status" value="1"/>
</dbReference>
<keyword evidence="5" id="KW-0238">DNA-binding</keyword>
<dbReference type="GO" id="GO:0010468">
    <property type="term" value="P:regulation of gene expression"/>
    <property type="evidence" value="ECO:0007669"/>
    <property type="project" value="UniProtKB-ARBA"/>
</dbReference>
<comment type="caution">
    <text evidence="10">The sequence shown here is derived from an EMBL/GenBank/DDBJ whole genome shotgun (WGS) entry which is preliminary data.</text>
</comment>
<dbReference type="SUPFAM" id="SSF48403">
    <property type="entry name" value="Ankyrin repeat"/>
    <property type="match status" value="1"/>
</dbReference>
<dbReference type="InterPro" id="IPR036770">
    <property type="entry name" value="Ankyrin_rpt-contain_sf"/>
</dbReference>
<feature type="zinc finger region" description="C3H1-type" evidence="7">
    <location>
        <begin position="402"/>
        <end position="430"/>
    </location>
</feature>
<keyword evidence="4 7" id="KW-0862">Zinc</keyword>
<dbReference type="SUPFAM" id="SSF90229">
    <property type="entry name" value="CCCH zinc finger"/>
    <property type="match status" value="1"/>
</dbReference>
<evidence type="ECO:0000256" key="5">
    <source>
        <dbReference type="ARBA" id="ARBA00023125"/>
    </source>
</evidence>
<dbReference type="OrthoDB" id="410307at2759"/>
<evidence type="ECO:0000256" key="7">
    <source>
        <dbReference type="PROSITE-ProRule" id="PRU00723"/>
    </source>
</evidence>
<dbReference type="InterPro" id="IPR045234">
    <property type="entry name" value="Unkempt-like"/>
</dbReference>
<feature type="repeat" description="ANK" evidence="6">
    <location>
        <begin position="255"/>
        <end position="290"/>
    </location>
</feature>
<feature type="region of interest" description="Disordered" evidence="8">
    <location>
        <begin position="133"/>
        <end position="164"/>
    </location>
</feature>
<keyword evidence="6" id="KW-0040">ANK repeat</keyword>
<accession>A0A835F1S4</accession>
<dbReference type="Gene3D" id="1.25.40.20">
    <property type="entry name" value="Ankyrin repeat-containing domain"/>
    <property type="match status" value="1"/>
</dbReference>
<dbReference type="PANTHER" id="PTHR14493:SF87">
    <property type="entry name" value="ZINC FINGER CCCH DOMAIN-CONTAINING PROTEIN 66"/>
    <property type="match status" value="1"/>
</dbReference>
<dbReference type="PROSITE" id="PS50088">
    <property type="entry name" value="ANK_REPEAT"/>
    <property type="match status" value="1"/>
</dbReference>
<dbReference type="Gene3D" id="3.30.1370.210">
    <property type="match status" value="1"/>
</dbReference>
<proteinExistence type="predicted"/>
<dbReference type="SMART" id="SM00248">
    <property type="entry name" value="ANK"/>
    <property type="match status" value="2"/>
</dbReference>
<dbReference type="Pfam" id="PF00642">
    <property type="entry name" value="zf-CCCH"/>
    <property type="match status" value="1"/>
</dbReference>
<evidence type="ECO:0000256" key="6">
    <source>
        <dbReference type="PROSITE-ProRule" id="PRU00023"/>
    </source>
</evidence>
<feature type="domain" description="C3H1-type" evidence="9">
    <location>
        <begin position="402"/>
        <end position="430"/>
    </location>
</feature>
<gene>
    <name evidence="10" type="ORF">HU200_020307</name>
</gene>
<sequence length="744" mass="79690">MVTEDRRAFVSVLRDPPTEFVERPSVLVQGRRGPWRLAEALPRGGGEEHPERDERIPTCAWGKGEVRRGRETIRAASLSLSAPPRPSLFSPAILHYSPLPHLHLHIPESALFFLLNPPTSLTTAWSVRESSSSAGVVDPSLPVKCERERSRQERPSTPPLPAATTKESTVMASLLLELAAADDVVAFRRAVEDDKAPALDAACHWYGPSAAAGASRPRLELRTPAMVAALYGSTAVLGYVLSAAPAEAARASPTDGATPLHLAAAGGAAGAVAAAHLLLAAGASADALAFSGLRAGDLLPRAANAAAERDRALRVLLKSPAVSPSSSPKKSASPPPAPEPRKEYPPDLTLPDLKSGLFSTDEFRMYSFKVKPCSRAYSHDWTECPFVHPGENARRRDPRRYSYSCVPCPEFRKGGACRKGDNCEYAHGVFECWLHPAQYRTRLCKDEVGCARRICFFAHKPDELRAVNPSAVSVGMQPAVSSPRSSPPNGLDMGMLNPAWPSSPASRLKTALAGRELDFDLELLALDQYQQKLFDKVSSPRASWSSAGGIGGSPLPSAAAARTVPDYTDLLGSVDPAMLSQLHALSLKQAGDMPAYSSMADTTQLHMPTSPMVSANTAFGLDHSMAKAIMSSRASAFAKRSQSFIDRGGRAPATRSLMSQQATTGAAPSMLSDWGSPDGRLDWGVQGDELHKFRKSASFAFRGQSPAPVPTHTEPDVSWVNSLVKDGHAGDIFAQWPEQEQMVA</sequence>
<dbReference type="SMART" id="SM00356">
    <property type="entry name" value="ZnF_C3H1"/>
    <property type="match status" value="2"/>
</dbReference>
<dbReference type="FunFam" id="3.30.1370.210:FF:000009">
    <property type="entry name" value="Zinc finger CCCH domain-containing protein 66"/>
    <property type="match status" value="1"/>
</dbReference>
<protein>
    <recommendedName>
        <fullName evidence="9">C3H1-type domain-containing protein</fullName>
    </recommendedName>
</protein>
<keyword evidence="1 7" id="KW-0479">Metal-binding</keyword>
<evidence type="ECO:0000313" key="11">
    <source>
        <dbReference type="Proteomes" id="UP000636709"/>
    </source>
</evidence>
<name>A0A835F1S4_9POAL</name>
<evidence type="ECO:0000256" key="8">
    <source>
        <dbReference type="SAM" id="MobiDB-lite"/>
    </source>
</evidence>
<evidence type="ECO:0000313" key="10">
    <source>
        <dbReference type="EMBL" id="KAF8725755.1"/>
    </source>
</evidence>
<evidence type="ECO:0000256" key="2">
    <source>
        <dbReference type="ARBA" id="ARBA00022737"/>
    </source>
</evidence>
<evidence type="ECO:0000259" key="9">
    <source>
        <dbReference type="PROSITE" id="PS50103"/>
    </source>
</evidence>
<feature type="region of interest" description="Disordered" evidence="8">
    <location>
        <begin position="319"/>
        <end position="352"/>
    </location>
</feature>